<evidence type="ECO:0000313" key="2">
    <source>
        <dbReference type="EMBL" id="OBA20331.1"/>
    </source>
</evidence>
<dbReference type="AlphaFoldDB" id="A0A1A0H8I2"/>
<gene>
    <name evidence="2" type="ORF">METBIDRAFT_196403</name>
</gene>
<protein>
    <submittedName>
        <fullName evidence="2">Uncharacterized protein</fullName>
    </submittedName>
</protein>
<evidence type="ECO:0000313" key="3">
    <source>
        <dbReference type="Proteomes" id="UP000092555"/>
    </source>
</evidence>
<keyword evidence="1" id="KW-0472">Membrane</keyword>
<comment type="caution">
    <text evidence="2">The sequence shown here is derived from an EMBL/GenBank/DDBJ whole genome shotgun (WGS) entry which is preliminary data.</text>
</comment>
<keyword evidence="1" id="KW-0812">Transmembrane</keyword>
<dbReference type="Proteomes" id="UP000092555">
    <property type="component" value="Unassembled WGS sequence"/>
</dbReference>
<dbReference type="EMBL" id="LXTC01000004">
    <property type="protein sequence ID" value="OBA20331.1"/>
    <property type="molecule type" value="Genomic_DNA"/>
</dbReference>
<feature type="transmembrane region" description="Helical" evidence="1">
    <location>
        <begin position="53"/>
        <end position="73"/>
    </location>
</feature>
<evidence type="ECO:0000256" key="1">
    <source>
        <dbReference type="SAM" id="Phobius"/>
    </source>
</evidence>
<accession>A0A1A0H8I2</accession>
<keyword evidence="1" id="KW-1133">Transmembrane helix</keyword>
<sequence>MSFQFRCLVLLWRNSRIFLSNYPFFSAQSLLIFCLCFTVDCQVFLLVCHFSPGWMPSACSPFPLIFCLTSVVMTASAPRSFAGCLAYAPGPCDRAAPIY</sequence>
<proteinExistence type="predicted"/>
<dbReference type="GeneID" id="30027852"/>
<keyword evidence="3" id="KW-1185">Reference proteome</keyword>
<dbReference type="RefSeq" id="XP_018710853.1">
    <property type="nucleotide sequence ID" value="XM_018854876.1"/>
</dbReference>
<feature type="transmembrane region" description="Helical" evidence="1">
    <location>
        <begin position="21"/>
        <end position="47"/>
    </location>
</feature>
<organism evidence="2 3">
    <name type="scientific">Metschnikowia bicuspidata var. bicuspidata NRRL YB-4993</name>
    <dbReference type="NCBI Taxonomy" id="869754"/>
    <lineage>
        <taxon>Eukaryota</taxon>
        <taxon>Fungi</taxon>
        <taxon>Dikarya</taxon>
        <taxon>Ascomycota</taxon>
        <taxon>Saccharomycotina</taxon>
        <taxon>Pichiomycetes</taxon>
        <taxon>Metschnikowiaceae</taxon>
        <taxon>Metschnikowia</taxon>
    </lineage>
</organism>
<name>A0A1A0H8I2_9ASCO</name>
<reference evidence="2 3" key="1">
    <citation type="submission" date="2016-05" db="EMBL/GenBank/DDBJ databases">
        <title>Comparative genomics of biotechnologically important yeasts.</title>
        <authorList>
            <consortium name="DOE Joint Genome Institute"/>
            <person name="Riley R."/>
            <person name="Haridas S."/>
            <person name="Wolfe K.H."/>
            <person name="Lopes M.R."/>
            <person name="Hittinger C.T."/>
            <person name="Goker M."/>
            <person name="Salamov A."/>
            <person name="Wisecaver J."/>
            <person name="Long T.M."/>
            <person name="Aerts A.L."/>
            <person name="Barry K."/>
            <person name="Choi C."/>
            <person name="Clum A."/>
            <person name="Coughlan A.Y."/>
            <person name="Deshpande S."/>
            <person name="Douglass A.P."/>
            <person name="Hanson S.J."/>
            <person name="Klenk H.-P."/>
            <person name="LaButti K."/>
            <person name="Lapidus A."/>
            <person name="Lindquist E."/>
            <person name="Lipzen A."/>
            <person name="Meier-kolthoff J.P."/>
            <person name="Ohm R.A."/>
            <person name="Otillar R.P."/>
            <person name="Pangilinan J."/>
            <person name="Peng Y."/>
            <person name="Rokas A."/>
            <person name="Rosa C.A."/>
            <person name="Scheuner C."/>
            <person name="Sibirny A.A."/>
            <person name="Slot J.C."/>
            <person name="Stielow J.B."/>
            <person name="Sun H."/>
            <person name="Kurtzman C.P."/>
            <person name="Blackwell M."/>
            <person name="Grigoriev I.V."/>
            <person name="Jeffries T.W."/>
        </authorList>
    </citation>
    <scope>NUCLEOTIDE SEQUENCE [LARGE SCALE GENOMIC DNA]</scope>
    <source>
        <strain evidence="2 3">NRRL YB-4993</strain>
    </source>
</reference>